<dbReference type="OrthoDB" id="496981at2759"/>
<dbReference type="InterPro" id="IPR013078">
    <property type="entry name" value="His_Pase_superF_clade-1"/>
</dbReference>
<protein>
    <recommendedName>
        <fullName evidence="3">Phosphoglycerate mutase</fullName>
    </recommendedName>
</protein>
<dbReference type="SUPFAM" id="SSF53254">
    <property type="entry name" value="Phosphoglycerate mutase-like"/>
    <property type="match status" value="1"/>
</dbReference>
<dbReference type="InterPro" id="IPR029033">
    <property type="entry name" value="His_PPase_superfam"/>
</dbReference>
<evidence type="ECO:0000313" key="2">
    <source>
        <dbReference type="Proteomes" id="UP000664203"/>
    </source>
</evidence>
<evidence type="ECO:0008006" key="3">
    <source>
        <dbReference type="Google" id="ProtNLM"/>
    </source>
</evidence>
<evidence type="ECO:0000313" key="1">
    <source>
        <dbReference type="EMBL" id="CAF9909528.1"/>
    </source>
</evidence>
<dbReference type="PANTHER" id="PTHR48100:SF1">
    <property type="entry name" value="HISTIDINE PHOSPHATASE FAMILY PROTEIN-RELATED"/>
    <property type="match status" value="1"/>
</dbReference>
<keyword evidence="2" id="KW-1185">Reference proteome</keyword>
<dbReference type="InterPro" id="IPR050275">
    <property type="entry name" value="PGM_Phosphatase"/>
</dbReference>
<dbReference type="Pfam" id="PF00300">
    <property type="entry name" value="His_Phos_1"/>
    <property type="match status" value="1"/>
</dbReference>
<dbReference type="AlphaFoldDB" id="A0A8H3EQ28"/>
<dbReference type="Gene3D" id="3.40.50.1240">
    <property type="entry name" value="Phosphoglycerate mutase-like"/>
    <property type="match status" value="1"/>
</dbReference>
<dbReference type="SMART" id="SM00855">
    <property type="entry name" value="PGAM"/>
    <property type="match status" value="1"/>
</dbReference>
<dbReference type="GO" id="GO:0016791">
    <property type="term" value="F:phosphatase activity"/>
    <property type="evidence" value="ECO:0007669"/>
    <property type="project" value="TreeGrafter"/>
</dbReference>
<reference evidence="1" key="1">
    <citation type="submission" date="2021-03" db="EMBL/GenBank/DDBJ databases">
        <authorList>
            <person name="Tagirdzhanova G."/>
        </authorList>
    </citation>
    <scope>NUCLEOTIDE SEQUENCE</scope>
</reference>
<dbReference type="Proteomes" id="UP000664203">
    <property type="component" value="Unassembled WGS sequence"/>
</dbReference>
<sequence>MHETSSSTNTKYTTVSGFFLQDEPSTDPKSFDYATSDFGLIKRTYNTDNEYDPEQNKTQWERFYQQVSKLNLQASSNVRYKVIYMGRHGEGVHNVAENYYGTSAWDVRFFLLISYWSKQDGDDTLIWADARLTEKGIEQARTANKFWASEVAMQHIPVPEKYYTSPLERCLATANITFNGLQLPAQQPCITEVKEFLREVIGIHTCDRRSNKAYIHTNFPAYTFEPGFAEEDQMWRSDVRESHSVHDTRMKNLLDNIFTHDDSTYISFTTHSGSIASLLRVIGHREFRMPTGAVIPVLVKAETTHVEPS</sequence>
<proteinExistence type="predicted"/>
<dbReference type="GO" id="GO:0005737">
    <property type="term" value="C:cytoplasm"/>
    <property type="evidence" value="ECO:0007669"/>
    <property type="project" value="TreeGrafter"/>
</dbReference>
<dbReference type="PANTHER" id="PTHR48100">
    <property type="entry name" value="BROAD-SPECIFICITY PHOSPHATASE YOR283W-RELATED"/>
    <property type="match status" value="1"/>
</dbReference>
<accession>A0A8H3EQ28</accession>
<comment type="caution">
    <text evidence="1">The sequence shown here is derived from an EMBL/GenBank/DDBJ whole genome shotgun (WGS) entry which is preliminary data.</text>
</comment>
<organism evidence="1 2">
    <name type="scientific">Alectoria fallacina</name>
    <dbReference type="NCBI Taxonomy" id="1903189"/>
    <lineage>
        <taxon>Eukaryota</taxon>
        <taxon>Fungi</taxon>
        <taxon>Dikarya</taxon>
        <taxon>Ascomycota</taxon>
        <taxon>Pezizomycotina</taxon>
        <taxon>Lecanoromycetes</taxon>
        <taxon>OSLEUM clade</taxon>
        <taxon>Lecanoromycetidae</taxon>
        <taxon>Lecanorales</taxon>
        <taxon>Lecanorineae</taxon>
        <taxon>Parmeliaceae</taxon>
        <taxon>Alectoria</taxon>
    </lineage>
</organism>
<gene>
    <name evidence="1" type="ORF">ALECFALPRED_005737</name>
</gene>
<dbReference type="EMBL" id="CAJPDR010000036">
    <property type="protein sequence ID" value="CAF9909528.1"/>
    <property type="molecule type" value="Genomic_DNA"/>
</dbReference>
<dbReference type="CDD" id="cd07067">
    <property type="entry name" value="HP_PGM_like"/>
    <property type="match status" value="1"/>
</dbReference>
<name>A0A8H3EQ28_9LECA</name>